<evidence type="ECO:0000256" key="8">
    <source>
        <dbReference type="ARBA" id="ARBA00023306"/>
    </source>
</evidence>
<evidence type="ECO:0000256" key="4">
    <source>
        <dbReference type="ARBA" id="ARBA00022618"/>
    </source>
</evidence>
<evidence type="ECO:0000256" key="5">
    <source>
        <dbReference type="ARBA" id="ARBA00022692"/>
    </source>
</evidence>
<name>A0A347UF05_9RHOB</name>
<dbReference type="PANTHER" id="PTHR35851">
    <property type="entry name" value="CELL DIVISION PROTEIN FTSQ"/>
    <property type="match status" value="1"/>
</dbReference>
<keyword evidence="8 9" id="KW-0131">Cell cycle</keyword>
<dbReference type="Gene3D" id="3.40.50.11690">
    <property type="entry name" value="Cell division protein FtsQ/DivIB"/>
    <property type="match status" value="1"/>
</dbReference>
<dbReference type="Pfam" id="PF03799">
    <property type="entry name" value="FtsQ_DivIB_C"/>
    <property type="match status" value="1"/>
</dbReference>
<dbReference type="InterPro" id="IPR005548">
    <property type="entry name" value="Cell_div_FtsQ/DivIB_C"/>
</dbReference>
<dbReference type="InterPro" id="IPR045335">
    <property type="entry name" value="FtsQ_C_sf"/>
</dbReference>
<comment type="subcellular location">
    <subcellularLocation>
        <location evidence="9">Cell inner membrane</location>
        <topology evidence="9">Single-pass type II membrane protein</topology>
    </subcellularLocation>
    <subcellularLocation>
        <location evidence="1">Membrane</location>
    </subcellularLocation>
    <text evidence="9">Localizes to the division septum.</text>
</comment>
<dbReference type="OrthoDB" id="9783091at2"/>
<dbReference type="PROSITE" id="PS51779">
    <property type="entry name" value="POTRA"/>
    <property type="match status" value="1"/>
</dbReference>
<evidence type="ECO:0000259" key="10">
    <source>
        <dbReference type="PROSITE" id="PS51779"/>
    </source>
</evidence>
<proteinExistence type="inferred from homology"/>
<dbReference type="EMBL" id="CP032125">
    <property type="protein sequence ID" value="AXX97433.1"/>
    <property type="molecule type" value="Genomic_DNA"/>
</dbReference>
<feature type="transmembrane region" description="Helical" evidence="9">
    <location>
        <begin position="35"/>
        <end position="53"/>
    </location>
</feature>
<protein>
    <recommendedName>
        <fullName evidence="9">Cell division protein FtsQ</fullName>
    </recommendedName>
</protein>
<evidence type="ECO:0000313" key="11">
    <source>
        <dbReference type="EMBL" id="AXX97433.1"/>
    </source>
</evidence>
<dbReference type="GO" id="GO:0043093">
    <property type="term" value="P:FtsZ-dependent cytokinesis"/>
    <property type="evidence" value="ECO:0007669"/>
    <property type="project" value="UniProtKB-UniRule"/>
</dbReference>
<organism evidence="11 12">
    <name type="scientific">Profundibacter amoris</name>
    <dbReference type="NCBI Taxonomy" id="2171755"/>
    <lineage>
        <taxon>Bacteria</taxon>
        <taxon>Pseudomonadati</taxon>
        <taxon>Pseudomonadota</taxon>
        <taxon>Alphaproteobacteria</taxon>
        <taxon>Rhodobacterales</taxon>
        <taxon>Paracoccaceae</taxon>
        <taxon>Profundibacter</taxon>
    </lineage>
</organism>
<dbReference type="Proteomes" id="UP000261704">
    <property type="component" value="Chromosome"/>
</dbReference>
<dbReference type="KEGG" id="pamo:BAR1_05485"/>
<dbReference type="GO" id="GO:0005886">
    <property type="term" value="C:plasma membrane"/>
    <property type="evidence" value="ECO:0007669"/>
    <property type="project" value="UniProtKB-SubCell"/>
</dbReference>
<keyword evidence="7 9" id="KW-0472">Membrane</keyword>
<evidence type="ECO:0000256" key="3">
    <source>
        <dbReference type="ARBA" id="ARBA00022519"/>
    </source>
</evidence>
<evidence type="ECO:0000313" key="12">
    <source>
        <dbReference type="Proteomes" id="UP000261704"/>
    </source>
</evidence>
<evidence type="ECO:0000256" key="1">
    <source>
        <dbReference type="ARBA" id="ARBA00004370"/>
    </source>
</evidence>
<dbReference type="InterPro" id="IPR034746">
    <property type="entry name" value="POTRA"/>
</dbReference>
<dbReference type="PANTHER" id="PTHR35851:SF1">
    <property type="entry name" value="CELL DIVISION PROTEIN FTSQ"/>
    <property type="match status" value="1"/>
</dbReference>
<feature type="domain" description="POTRA" evidence="10">
    <location>
        <begin position="79"/>
        <end position="146"/>
    </location>
</feature>
<keyword evidence="5 9" id="KW-0812">Transmembrane</keyword>
<keyword evidence="2 9" id="KW-1003">Cell membrane</keyword>
<dbReference type="GO" id="GO:0090529">
    <property type="term" value="P:cell septum assembly"/>
    <property type="evidence" value="ECO:0007669"/>
    <property type="project" value="InterPro"/>
</dbReference>
<evidence type="ECO:0000256" key="2">
    <source>
        <dbReference type="ARBA" id="ARBA00022475"/>
    </source>
</evidence>
<evidence type="ECO:0000256" key="7">
    <source>
        <dbReference type="ARBA" id="ARBA00023136"/>
    </source>
</evidence>
<sequence>MQPLKKTHNARRDPAPSRAAYKAQRLMLTPGFRRFLRVGLPVIAIAGAVGIFLSDADRRDALELKVSEMRRAIEERPEFMVNLVAIDGAGDAVAADIREIIPVEFPITAFDLDLEDLRANIAQMDAVDSVDVQVRSGILQINVTERVPVLVWRTYEGTILLDATGHRVAPIASREERSDLPLVAGDGADVAVEQALEIITASGPLLARVRGIERIGERRWDLVLDRNQRILLPEDNPIAALERVIALNKAQDMLARDLTVIDMRNGQRPTIRIADNAIEALRQIRAEN</sequence>
<dbReference type="HAMAP" id="MF_00911">
    <property type="entry name" value="FtsQ_subfam"/>
    <property type="match status" value="1"/>
</dbReference>
<keyword evidence="4 9" id="KW-0132">Cell division</keyword>
<keyword evidence="6 9" id="KW-1133">Transmembrane helix</keyword>
<comment type="function">
    <text evidence="9">Essential cell division protein.</text>
</comment>
<gene>
    <name evidence="9" type="primary">ftsQ</name>
    <name evidence="11" type="ORF">BAR1_05485</name>
</gene>
<keyword evidence="3 9" id="KW-0997">Cell inner membrane</keyword>
<evidence type="ECO:0000256" key="9">
    <source>
        <dbReference type="HAMAP-Rule" id="MF_00911"/>
    </source>
</evidence>
<comment type="similarity">
    <text evidence="9">Belongs to the FtsQ/DivIB family. FtsQ subfamily.</text>
</comment>
<keyword evidence="12" id="KW-1185">Reference proteome</keyword>
<accession>A0A347UF05</accession>
<dbReference type="AlphaFoldDB" id="A0A347UF05"/>
<reference evidence="11 12" key="1">
    <citation type="submission" date="2018-09" db="EMBL/GenBank/DDBJ databases">
        <title>Profundibacter amoris BAR1 gen. nov., sp. nov., a new member of the Roseobacter clade isolated at Lokis Castle Vent Field on the Arctic Mid-Oceanic Ridge.</title>
        <authorList>
            <person name="Le Moine Bauer S."/>
            <person name="Sjoeberg A.G."/>
            <person name="L'Haridon S."/>
            <person name="Stokke R."/>
            <person name="Roalkvam I."/>
            <person name="Steen I.H."/>
            <person name="Dahle H."/>
        </authorList>
    </citation>
    <scope>NUCLEOTIDE SEQUENCE [LARGE SCALE GENOMIC DNA]</scope>
    <source>
        <strain evidence="11 12">BAR1</strain>
    </source>
</reference>
<dbReference type="InterPro" id="IPR026579">
    <property type="entry name" value="FtsQ"/>
</dbReference>
<dbReference type="RefSeq" id="WP_118942090.1">
    <property type="nucleotide sequence ID" value="NZ_CP032125.1"/>
</dbReference>
<evidence type="ECO:0000256" key="6">
    <source>
        <dbReference type="ARBA" id="ARBA00022989"/>
    </source>
</evidence>
<dbReference type="GO" id="GO:0032153">
    <property type="term" value="C:cell division site"/>
    <property type="evidence" value="ECO:0007669"/>
    <property type="project" value="UniProtKB-UniRule"/>
</dbReference>